<keyword evidence="2" id="KW-1185">Reference proteome</keyword>
<sequence length="345" mass="40544">MSFRVKGKKRQHLQQFWDDPSNRRLINILRVRYWYAGVKQKTGLSTAYQLECYFEPLTKASIDKRTPFRNKWSRYQSDKHKPGTALADLVEAKVPGSARELNHPLWEVLRLGERALPKIDSWMEKLEPRVLTVVYHPPKDQMNFLKIRQPYTHRLGSKLVKLGNLDALSALLLYWLESKRLGENKDTQCQASSIYQLLLMMGMDFRRRNIAEELFVLFLVRVFTATDWGDRQFGINPAHYKRAAELLYGLLYEIRDINPFSSWAVQCKTMYQLLSGKKGSDVAYGLNLVLMPNWQFGPPTEQQWKSWTYDFRLAHWGWIHLNRGTHGRLPDDELWESLNKVTDAH</sequence>
<organism evidence="1 2">
    <name type="scientific">Methylomonas albis</name>
    <dbReference type="NCBI Taxonomy" id="1854563"/>
    <lineage>
        <taxon>Bacteria</taxon>
        <taxon>Pseudomonadati</taxon>
        <taxon>Pseudomonadota</taxon>
        <taxon>Gammaproteobacteria</taxon>
        <taxon>Methylococcales</taxon>
        <taxon>Methylococcaceae</taxon>
        <taxon>Methylomonas</taxon>
    </lineage>
</organism>
<protein>
    <recommendedName>
        <fullName evidence="3">Integrase</fullName>
    </recommendedName>
</protein>
<dbReference type="RefSeq" id="WP_192376960.1">
    <property type="nucleotide sequence ID" value="NZ_CAJHIV010000001.1"/>
</dbReference>
<name>A0ABR9D740_9GAMM</name>
<proteinExistence type="predicted"/>
<dbReference type="EMBL" id="JACXSS010000001">
    <property type="protein sequence ID" value="MBD9358765.1"/>
    <property type="molecule type" value="Genomic_DNA"/>
</dbReference>
<gene>
    <name evidence="1" type="ORF">IE877_23310</name>
</gene>
<accession>A0ABR9D740</accession>
<evidence type="ECO:0008006" key="3">
    <source>
        <dbReference type="Google" id="ProtNLM"/>
    </source>
</evidence>
<comment type="caution">
    <text evidence="1">The sequence shown here is derived from an EMBL/GenBank/DDBJ whole genome shotgun (WGS) entry which is preliminary data.</text>
</comment>
<reference evidence="1 2" key="1">
    <citation type="submission" date="2020-09" db="EMBL/GenBank/DDBJ databases">
        <title>Methylomonas albis sp. nov. and Methylomonas fluvii sp. nov.: Two cold-adapted methanotrophs from the River Elbe and an amended description of Methylovulum psychrotolerans strain Eb1.</title>
        <authorList>
            <person name="Bussmann I.K."/>
            <person name="Klings K.-W."/>
            <person name="Warnstedt J."/>
            <person name="Hoppert M."/>
            <person name="Saborowski A."/>
            <person name="Horn F."/>
            <person name="Liebner S."/>
        </authorList>
    </citation>
    <scope>NUCLEOTIDE SEQUENCE [LARGE SCALE GENOMIC DNA]</scope>
    <source>
        <strain evidence="1 2">EbA</strain>
    </source>
</reference>
<evidence type="ECO:0000313" key="1">
    <source>
        <dbReference type="EMBL" id="MBD9358765.1"/>
    </source>
</evidence>
<dbReference type="Proteomes" id="UP000652176">
    <property type="component" value="Unassembled WGS sequence"/>
</dbReference>
<evidence type="ECO:0000313" key="2">
    <source>
        <dbReference type="Proteomes" id="UP000652176"/>
    </source>
</evidence>